<dbReference type="InterPro" id="IPR000551">
    <property type="entry name" value="MerR-type_HTH_dom"/>
</dbReference>
<evidence type="ECO:0000256" key="2">
    <source>
        <dbReference type="ARBA" id="ARBA00023125"/>
    </source>
</evidence>
<dbReference type="GO" id="GO:0006351">
    <property type="term" value="P:DNA-templated transcription"/>
    <property type="evidence" value="ECO:0007669"/>
    <property type="project" value="InterPro"/>
</dbReference>
<dbReference type="PANTHER" id="PTHR30204:SF92">
    <property type="entry name" value="HTH-TYPE TRANSCRIPTIONAL REGULATOR ZNTR"/>
    <property type="match status" value="1"/>
</dbReference>
<dbReference type="InterPro" id="IPR047057">
    <property type="entry name" value="MerR_fam"/>
</dbReference>
<dbReference type="SMART" id="SM00422">
    <property type="entry name" value="HTH_MERR"/>
    <property type="match status" value="1"/>
</dbReference>
<dbReference type="GO" id="GO:0003677">
    <property type="term" value="F:DNA binding"/>
    <property type="evidence" value="ECO:0007669"/>
    <property type="project" value="UniProtKB-KW"/>
</dbReference>
<dbReference type="CDD" id="cd04770">
    <property type="entry name" value="HTH_HMRTR"/>
    <property type="match status" value="1"/>
</dbReference>
<reference evidence="5 6" key="1">
    <citation type="submission" date="2018-03" db="EMBL/GenBank/DDBJ databases">
        <title>Whole genome sequencing of Histamine producing bacteria.</title>
        <authorList>
            <person name="Butler K."/>
        </authorList>
    </citation>
    <scope>NUCLEOTIDE SEQUENCE [LARGE SCALE GENOMIC DNA]</scope>
    <source>
        <strain evidence="5 6">DSM 19138</strain>
    </source>
</reference>
<dbReference type="AlphaFoldDB" id="A0A2T3MZW7"/>
<feature type="domain" description="HTH merR-type" evidence="4">
    <location>
        <begin position="1"/>
        <end position="70"/>
    </location>
</feature>
<dbReference type="Pfam" id="PF09278">
    <property type="entry name" value="MerR-DNA-bind"/>
    <property type="match status" value="1"/>
</dbReference>
<dbReference type="SUPFAM" id="SSF46955">
    <property type="entry name" value="Putative DNA-binding domain"/>
    <property type="match status" value="1"/>
</dbReference>
<keyword evidence="1" id="KW-0805">Transcription regulation</keyword>
<dbReference type="InterPro" id="IPR015358">
    <property type="entry name" value="Tscrpt_reg_MerR_DNA-bd"/>
</dbReference>
<keyword evidence="2" id="KW-0238">DNA-binding</keyword>
<evidence type="ECO:0000256" key="3">
    <source>
        <dbReference type="ARBA" id="ARBA00023163"/>
    </source>
</evidence>
<dbReference type="GO" id="GO:0003700">
    <property type="term" value="F:DNA-binding transcription factor activity"/>
    <property type="evidence" value="ECO:0007669"/>
    <property type="project" value="InterPro"/>
</dbReference>
<dbReference type="RefSeq" id="WP_107301216.1">
    <property type="nucleotide sequence ID" value="NZ_JAHVIB010000032.1"/>
</dbReference>
<sequence>MYLIGQLAKHCGVSSDTLRFYEKNGLLVPAGRSDSGYRLYSEDDLSRIHFILRAKAVGLSLDEIRELLDIRLEASQHSCAEVKAITQAKLDEVDRKMAELSRIRHALKKINDACCGHVDDDASHCSILEALGDDESQTGQQSEERCCSGRASCPEH</sequence>
<name>A0A2T3MZW7_9GAMM</name>
<dbReference type="InterPro" id="IPR011788">
    <property type="entry name" value="ZntR"/>
</dbReference>
<evidence type="ECO:0000256" key="1">
    <source>
        <dbReference type="ARBA" id="ARBA00023015"/>
    </source>
</evidence>
<evidence type="ECO:0000259" key="4">
    <source>
        <dbReference type="PROSITE" id="PS50937"/>
    </source>
</evidence>
<dbReference type="OrthoDB" id="9808480at2"/>
<dbReference type="NCBIfam" id="NF007069">
    <property type="entry name" value="PRK09514.1"/>
    <property type="match status" value="1"/>
</dbReference>
<dbReference type="Proteomes" id="UP000241346">
    <property type="component" value="Unassembled WGS sequence"/>
</dbReference>
<dbReference type="GO" id="GO:0008270">
    <property type="term" value="F:zinc ion binding"/>
    <property type="evidence" value="ECO:0007669"/>
    <property type="project" value="InterPro"/>
</dbReference>
<evidence type="ECO:0000313" key="6">
    <source>
        <dbReference type="Proteomes" id="UP000241346"/>
    </source>
</evidence>
<dbReference type="PROSITE" id="PS00552">
    <property type="entry name" value="HTH_MERR_1"/>
    <property type="match status" value="1"/>
</dbReference>
<dbReference type="NCBIfam" id="TIGR02043">
    <property type="entry name" value="ZntR"/>
    <property type="match status" value="1"/>
</dbReference>
<dbReference type="PROSITE" id="PS50937">
    <property type="entry name" value="HTH_MERR_2"/>
    <property type="match status" value="1"/>
</dbReference>
<keyword evidence="3" id="KW-0804">Transcription</keyword>
<gene>
    <name evidence="5" type="ORF">C9J01_27275</name>
</gene>
<dbReference type="Pfam" id="PF00376">
    <property type="entry name" value="MerR"/>
    <property type="match status" value="1"/>
</dbReference>
<organism evidence="5 6">
    <name type="scientific">Photobacterium rosenbergii</name>
    <dbReference type="NCBI Taxonomy" id="294936"/>
    <lineage>
        <taxon>Bacteria</taxon>
        <taxon>Pseudomonadati</taxon>
        <taxon>Pseudomonadota</taxon>
        <taxon>Gammaproteobacteria</taxon>
        <taxon>Vibrionales</taxon>
        <taxon>Vibrionaceae</taxon>
        <taxon>Photobacterium</taxon>
    </lineage>
</organism>
<dbReference type="Gene3D" id="1.10.1660.10">
    <property type="match status" value="1"/>
</dbReference>
<dbReference type="PRINTS" id="PR00040">
    <property type="entry name" value="HTHMERR"/>
</dbReference>
<evidence type="ECO:0000313" key="5">
    <source>
        <dbReference type="EMBL" id="PSW05543.1"/>
    </source>
</evidence>
<proteinExistence type="predicted"/>
<dbReference type="InterPro" id="IPR009061">
    <property type="entry name" value="DNA-bd_dom_put_sf"/>
</dbReference>
<accession>A0A2T3MZW7</accession>
<protein>
    <submittedName>
        <fullName evidence="5">Zn(2+)-responsive transcriptional regulator</fullName>
    </submittedName>
</protein>
<dbReference type="PANTHER" id="PTHR30204">
    <property type="entry name" value="REDOX-CYCLING DRUG-SENSING TRANSCRIPTIONAL ACTIVATOR SOXR"/>
    <property type="match status" value="1"/>
</dbReference>
<dbReference type="EMBL" id="PYMB01000034">
    <property type="protein sequence ID" value="PSW05543.1"/>
    <property type="molecule type" value="Genomic_DNA"/>
</dbReference>
<comment type="caution">
    <text evidence="5">The sequence shown here is derived from an EMBL/GenBank/DDBJ whole genome shotgun (WGS) entry which is preliminary data.</text>
</comment>